<dbReference type="VEuPathDB" id="FungiDB:PITG_14488"/>
<organism evidence="1 2">
    <name type="scientific">Phytophthora infestans (strain T30-4)</name>
    <name type="common">Potato late blight agent</name>
    <dbReference type="NCBI Taxonomy" id="403677"/>
    <lineage>
        <taxon>Eukaryota</taxon>
        <taxon>Sar</taxon>
        <taxon>Stramenopiles</taxon>
        <taxon>Oomycota</taxon>
        <taxon>Peronosporomycetes</taxon>
        <taxon>Peronosporales</taxon>
        <taxon>Peronosporaceae</taxon>
        <taxon>Phytophthora</taxon>
    </lineage>
</organism>
<evidence type="ECO:0000313" key="1">
    <source>
        <dbReference type="EMBL" id="EEY62705.1"/>
    </source>
</evidence>
<accession>D0NPZ3</accession>
<dbReference type="Proteomes" id="UP000006643">
    <property type="component" value="Unassembled WGS sequence"/>
</dbReference>
<dbReference type="AlphaFoldDB" id="D0NPZ3"/>
<dbReference type="KEGG" id="pif:PITG_14488"/>
<protein>
    <submittedName>
        <fullName evidence="1">Uncharacterized protein</fullName>
    </submittedName>
</protein>
<dbReference type="InParanoid" id="D0NPZ3"/>
<dbReference type="GeneID" id="9474119"/>
<name>D0NPZ3_PHYIT</name>
<gene>
    <name evidence="1" type="ORF">PITG_14488</name>
</gene>
<keyword evidence="2" id="KW-1185">Reference proteome</keyword>
<dbReference type="HOGENOM" id="CLU_2390791_0_0_1"/>
<proteinExistence type="predicted"/>
<evidence type="ECO:0000313" key="2">
    <source>
        <dbReference type="Proteomes" id="UP000006643"/>
    </source>
</evidence>
<reference evidence="2" key="1">
    <citation type="journal article" date="2009" name="Nature">
        <title>Genome sequence and analysis of the Irish potato famine pathogen Phytophthora infestans.</title>
        <authorList>
            <consortium name="The Broad Institute Genome Sequencing Platform"/>
            <person name="Haas B.J."/>
            <person name="Kamoun S."/>
            <person name="Zody M.C."/>
            <person name="Jiang R.H."/>
            <person name="Handsaker R.E."/>
            <person name="Cano L.M."/>
            <person name="Grabherr M."/>
            <person name="Kodira C.D."/>
            <person name="Raffaele S."/>
            <person name="Torto-Alalibo T."/>
            <person name="Bozkurt T.O."/>
            <person name="Ah-Fong A.M."/>
            <person name="Alvarado L."/>
            <person name="Anderson V.L."/>
            <person name="Armstrong M.R."/>
            <person name="Avrova A."/>
            <person name="Baxter L."/>
            <person name="Beynon J."/>
            <person name="Boevink P.C."/>
            <person name="Bollmann S.R."/>
            <person name="Bos J.I."/>
            <person name="Bulone V."/>
            <person name="Cai G."/>
            <person name="Cakir C."/>
            <person name="Carrington J.C."/>
            <person name="Chawner M."/>
            <person name="Conti L."/>
            <person name="Costanzo S."/>
            <person name="Ewan R."/>
            <person name="Fahlgren N."/>
            <person name="Fischbach M.A."/>
            <person name="Fugelstad J."/>
            <person name="Gilroy E.M."/>
            <person name="Gnerre S."/>
            <person name="Green P.J."/>
            <person name="Grenville-Briggs L.J."/>
            <person name="Griffith J."/>
            <person name="Grunwald N.J."/>
            <person name="Horn K."/>
            <person name="Horner N.R."/>
            <person name="Hu C.H."/>
            <person name="Huitema E."/>
            <person name="Jeong D.H."/>
            <person name="Jones A.M."/>
            <person name="Jones J.D."/>
            <person name="Jones R.W."/>
            <person name="Karlsson E.K."/>
            <person name="Kunjeti S.G."/>
            <person name="Lamour K."/>
            <person name="Liu Z."/>
            <person name="Ma L."/>
            <person name="Maclean D."/>
            <person name="Chibucos M.C."/>
            <person name="McDonald H."/>
            <person name="McWalters J."/>
            <person name="Meijer H.J."/>
            <person name="Morgan W."/>
            <person name="Morris P.F."/>
            <person name="Munro C.A."/>
            <person name="O'Neill K."/>
            <person name="Ospina-Giraldo M."/>
            <person name="Pinzon A."/>
            <person name="Pritchard L."/>
            <person name="Ramsahoye B."/>
            <person name="Ren Q."/>
            <person name="Restrepo S."/>
            <person name="Roy S."/>
            <person name="Sadanandom A."/>
            <person name="Savidor A."/>
            <person name="Schornack S."/>
            <person name="Schwartz D.C."/>
            <person name="Schumann U.D."/>
            <person name="Schwessinger B."/>
            <person name="Seyer L."/>
            <person name="Sharpe T."/>
            <person name="Silvar C."/>
            <person name="Song J."/>
            <person name="Studholme D.J."/>
            <person name="Sykes S."/>
            <person name="Thines M."/>
            <person name="van de Vondervoort P.J."/>
            <person name="Phuntumart V."/>
            <person name="Wawra S."/>
            <person name="Weide R."/>
            <person name="Win J."/>
            <person name="Young C."/>
            <person name="Zhou S."/>
            <person name="Fry W."/>
            <person name="Meyers B.C."/>
            <person name="van West P."/>
            <person name="Ristaino J."/>
            <person name="Govers F."/>
            <person name="Birch P.R."/>
            <person name="Whisson S.C."/>
            <person name="Judelson H.S."/>
            <person name="Nusbaum C."/>
        </authorList>
    </citation>
    <scope>NUCLEOTIDE SEQUENCE [LARGE SCALE GENOMIC DNA]</scope>
    <source>
        <strain evidence="2">T30-4</strain>
    </source>
</reference>
<dbReference type="STRING" id="403677.D0NPZ3"/>
<dbReference type="EMBL" id="DS028151">
    <property type="protein sequence ID" value="EEY62705.1"/>
    <property type="molecule type" value="Genomic_DNA"/>
</dbReference>
<sequence>MEFALEPESTESLQATLAFIDETLGDTSPVQLHSPITHAQSTDSDDWETSHLLDDFLTDISSDASSPRVAADVALIPVQTPPVTGLGCPLLAYT</sequence>
<dbReference type="RefSeq" id="XP_002898947.1">
    <property type="nucleotide sequence ID" value="XM_002898901.1"/>
</dbReference>